<evidence type="ECO:0000313" key="8">
    <source>
        <dbReference type="EMBL" id="KAJ7762355.1"/>
    </source>
</evidence>
<keyword evidence="3 6" id="KW-1133">Transmembrane helix</keyword>
<gene>
    <name evidence="8" type="ORF">DFH07DRAFT_814065</name>
</gene>
<accession>A0AAD7JDG2</accession>
<dbReference type="GO" id="GO:0071944">
    <property type="term" value="C:cell periphery"/>
    <property type="evidence" value="ECO:0007669"/>
    <property type="project" value="UniProtKB-ARBA"/>
</dbReference>
<feature type="compositionally biased region" description="Low complexity" evidence="5">
    <location>
        <begin position="99"/>
        <end position="109"/>
    </location>
</feature>
<dbReference type="GO" id="GO:0016020">
    <property type="term" value="C:membrane"/>
    <property type="evidence" value="ECO:0007669"/>
    <property type="project" value="UniProtKB-SubCell"/>
</dbReference>
<evidence type="ECO:0000256" key="4">
    <source>
        <dbReference type="ARBA" id="ARBA00023136"/>
    </source>
</evidence>
<keyword evidence="4 6" id="KW-0472">Membrane</keyword>
<evidence type="ECO:0008006" key="10">
    <source>
        <dbReference type="Google" id="ProtNLM"/>
    </source>
</evidence>
<evidence type="ECO:0000256" key="1">
    <source>
        <dbReference type="ARBA" id="ARBA00004167"/>
    </source>
</evidence>
<feature type="compositionally biased region" description="Polar residues" evidence="5">
    <location>
        <begin position="110"/>
        <end position="124"/>
    </location>
</feature>
<organism evidence="8 9">
    <name type="scientific">Mycena maculata</name>
    <dbReference type="NCBI Taxonomy" id="230809"/>
    <lineage>
        <taxon>Eukaryota</taxon>
        <taxon>Fungi</taxon>
        <taxon>Dikarya</taxon>
        <taxon>Basidiomycota</taxon>
        <taxon>Agaricomycotina</taxon>
        <taxon>Agaricomycetes</taxon>
        <taxon>Agaricomycetidae</taxon>
        <taxon>Agaricales</taxon>
        <taxon>Marasmiineae</taxon>
        <taxon>Mycenaceae</taxon>
        <taxon>Mycena</taxon>
    </lineage>
</organism>
<feature type="region of interest" description="Disordered" evidence="5">
    <location>
        <begin position="499"/>
        <end position="540"/>
    </location>
</feature>
<evidence type="ECO:0000256" key="3">
    <source>
        <dbReference type="ARBA" id="ARBA00022989"/>
    </source>
</evidence>
<evidence type="ECO:0000256" key="7">
    <source>
        <dbReference type="SAM" id="SignalP"/>
    </source>
</evidence>
<keyword evidence="2 6" id="KW-0812">Transmembrane</keyword>
<reference evidence="8" key="1">
    <citation type="submission" date="2023-03" db="EMBL/GenBank/DDBJ databases">
        <title>Massive genome expansion in bonnet fungi (Mycena s.s.) driven by repeated elements and novel gene families across ecological guilds.</title>
        <authorList>
            <consortium name="Lawrence Berkeley National Laboratory"/>
            <person name="Harder C.B."/>
            <person name="Miyauchi S."/>
            <person name="Viragh M."/>
            <person name="Kuo A."/>
            <person name="Thoen E."/>
            <person name="Andreopoulos B."/>
            <person name="Lu D."/>
            <person name="Skrede I."/>
            <person name="Drula E."/>
            <person name="Henrissat B."/>
            <person name="Morin E."/>
            <person name="Kohler A."/>
            <person name="Barry K."/>
            <person name="LaButti K."/>
            <person name="Morin E."/>
            <person name="Salamov A."/>
            <person name="Lipzen A."/>
            <person name="Mereny Z."/>
            <person name="Hegedus B."/>
            <person name="Baldrian P."/>
            <person name="Stursova M."/>
            <person name="Weitz H."/>
            <person name="Taylor A."/>
            <person name="Grigoriev I.V."/>
            <person name="Nagy L.G."/>
            <person name="Martin F."/>
            <person name="Kauserud H."/>
        </authorList>
    </citation>
    <scope>NUCLEOTIDE SEQUENCE</scope>
    <source>
        <strain evidence="8">CBHHK188m</strain>
    </source>
</reference>
<feature type="signal peptide" evidence="7">
    <location>
        <begin position="1"/>
        <end position="26"/>
    </location>
</feature>
<evidence type="ECO:0000313" key="9">
    <source>
        <dbReference type="Proteomes" id="UP001215280"/>
    </source>
</evidence>
<feature type="region of interest" description="Disordered" evidence="5">
    <location>
        <begin position="30"/>
        <end position="51"/>
    </location>
</feature>
<feature type="region of interest" description="Disordered" evidence="5">
    <location>
        <begin position="206"/>
        <end position="226"/>
    </location>
</feature>
<dbReference type="InterPro" id="IPR051694">
    <property type="entry name" value="Immunoregulatory_rcpt-like"/>
</dbReference>
<protein>
    <recommendedName>
        <fullName evidence="10">Mid2 domain-containing protein</fullName>
    </recommendedName>
</protein>
<feature type="transmembrane region" description="Helical" evidence="6">
    <location>
        <begin position="371"/>
        <end position="393"/>
    </location>
</feature>
<dbReference type="AlphaFoldDB" id="A0AAD7JDG2"/>
<evidence type="ECO:0000256" key="2">
    <source>
        <dbReference type="ARBA" id="ARBA00022692"/>
    </source>
</evidence>
<dbReference type="Proteomes" id="UP001215280">
    <property type="component" value="Unassembled WGS sequence"/>
</dbReference>
<feature type="compositionally biased region" description="Low complexity" evidence="5">
    <location>
        <begin position="144"/>
        <end position="162"/>
    </location>
</feature>
<feature type="region of interest" description="Disordered" evidence="5">
    <location>
        <begin position="567"/>
        <end position="632"/>
    </location>
</feature>
<dbReference type="PANTHER" id="PTHR15549">
    <property type="entry name" value="PAIRED IMMUNOGLOBULIN-LIKE TYPE 2 RECEPTOR"/>
    <property type="match status" value="1"/>
</dbReference>
<feature type="chain" id="PRO_5041988467" description="Mid2 domain-containing protein" evidence="7">
    <location>
        <begin position="27"/>
        <end position="632"/>
    </location>
</feature>
<keyword evidence="7" id="KW-0732">Signal</keyword>
<proteinExistence type="predicted"/>
<comment type="subcellular location">
    <subcellularLocation>
        <location evidence="1">Membrane</location>
        <topology evidence="1">Single-pass membrane protein</topology>
    </subcellularLocation>
</comment>
<feature type="compositionally biased region" description="Polar residues" evidence="5">
    <location>
        <begin position="163"/>
        <end position="174"/>
    </location>
</feature>
<evidence type="ECO:0000256" key="6">
    <source>
        <dbReference type="SAM" id="Phobius"/>
    </source>
</evidence>
<feature type="region of interest" description="Disordered" evidence="5">
    <location>
        <begin position="99"/>
        <end position="174"/>
    </location>
</feature>
<sequence length="632" mass="65021">MSPRIGICVILFFFLQFFVAPDRVEAGPIPKSLDRNGQHTKSVHAGSSGVSTSQSLSAQTLYSSLSSSTPALVSSLCTLTATLSLPVLQTTVSSTTALSAASSSTVTQSGPTTTRTVTLSAGPTSPTPVPAARAVSISLPTGPTVSDNSTSSSQSQATVTGTFTGPSPTITNFSTEPPNGCITVTETHFVSSPATISTVSNLSTTTSTAQGNGFKHSVPPPTSSESSTAIVCSNSILVLNMTTISIPGQPTSTPKSLPSVPSVSNISTSTNTSVLECDADGSMPIASITSEFGVRIGASGVPTLSSSTTIFTTVSSMTVTSGSQTFTTVTPVIHTSVTLVPISSATPGAAPTGTLDPAISSGPGSRIQTTVITGSVIGVVFAVLIALGMCLIVRRLRRRKRHSTGSFFPAPYHSPAVATHHSNRSMRSLSVLSADPGIDIEEGETMQQVLDTLDLAGPALQVQTHGLEMLPTLRSPFLRPGKIEQDILVTPFTDTQSELDSSIVKGQSRAPQAVTDESVERTASGTTGEYGISGKSASTFSSSVGVMRERDWEYNGAHASVARSDITAPPDYASSSMSREPGASEKSAAATSSYLYQLGGGGRAGRQRSETMQSAPPPDYASTRSFIPPPSP</sequence>
<keyword evidence="9" id="KW-1185">Reference proteome</keyword>
<evidence type="ECO:0000256" key="5">
    <source>
        <dbReference type="SAM" id="MobiDB-lite"/>
    </source>
</evidence>
<comment type="caution">
    <text evidence="8">The sequence shown here is derived from an EMBL/GenBank/DDBJ whole genome shotgun (WGS) entry which is preliminary data.</text>
</comment>
<name>A0AAD7JDG2_9AGAR</name>
<dbReference type="EMBL" id="JARJLG010000043">
    <property type="protein sequence ID" value="KAJ7762355.1"/>
    <property type="molecule type" value="Genomic_DNA"/>
</dbReference>